<name>A0ACD4NVS8_9HYPH</name>
<sequence>MCLAFATFVRTILSLTVALTLLFGLVGAPASFAAAMDASDTAAFAQILDEADADDAADEAGGFDEERTAEFILSQALVLPRLDRPAPTWPRAELCDPHRFACAHDRPPRNALLPSRGGAFGRA</sequence>
<gene>
    <name evidence="1" type="ORF">OXU80_12535</name>
</gene>
<organism evidence="1 2">
    <name type="scientific">Antarcticirhabdus aurantiaca</name>
    <dbReference type="NCBI Taxonomy" id="2606717"/>
    <lineage>
        <taxon>Bacteria</taxon>
        <taxon>Pseudomonadati</taxon>
        <taxon>Pseudomonadota</taxon>
        <taxon>Alphaproteobacteria</taxon>
        <taxon>Hyphomicrobiales</taxon>
        <taxon>Aurantimonadaceae</taxon>
        <taxon>Antarcticirhabdus</taxon>
    </lineage>
</organism>
<keyword evidence="2" id="KW-1185">Reference proteome</keyword>
<evidence type="ECO:0000313" key="2">
    <source>
        <dbReference type="Proteomes" id="UP001163223"/>
    </source>
</evidence>
<proteinExistence type="predicted"/>
<dbReference type="EMBL" id="CP113520">
    <property type="protein sequence ID" value="WAJ30974.1"/>
    <property type="molecule type" value="Genomic_DNA"/>
</dbReference>
<accession>A0ACD4NVS8</accession>
<reference evidence="1" key="1">
    <citation type="submission" date="2022-11" db="EMBL/GenBank/DDBJ databases">
        <title>beta-Carotene-producing bacterium, Jeongeuplla avenae sp. nov., alleviates the salt stress of Arabidopsis seedlings.</title>
        <authorList>
            <person name="Jiang L."/>
            <person name="Lee J."/>
        </authorList>
    </citation>
    <scope>NUCLEOTIDE SEQUENCE</scope>
    <source>
        <strain evidence="1">DY_R2A_6</strain>
    </source>
</reference>
<dbReference type="Proteomes" id="UP001163223">
    <property type="component" value="Chromosome"/>
</dbReference>
<protein>
    <submittedName>
        <fullName evidence="1">Uncharacterized protein</fullName>
    </submittedName>
</protein>
<evidence type="ECO:0000313" key="1">
    <source>
        <dbReference type="EMBL" id="WAJ30974.1"/>
    </source>
</evidence>